<protein>
    <submittedName>
        <fullName evidence="7">Translocation/assembly module TamB</fullName>
    </submittedName>
</protein>
<evidence type="ECO:0000256" key="4">
    <source>
        <dbReference type="ARBA" id="ARBA00023136"/>
    </source>
</evidence>
<dbReference type="InterPro" id="IPR007452">
    <property type="entry name" value="TamB_C"/>
</dbReference>
<evidence type="ECO:0000259" key="6">
    <source>
        <dbReference type="Pfam" id="PF04357"/>
    </source>
</evidence>
<evidence type="ECO:0000256" key="3">
    <source>
        <dbReference type="ARBA" id="ARBA00022989"/>
    </source>
</evidence>
<accession>A0A7C9V8R8</accession>
<keyword evidence="5" id="KW-0732">Signal</keyword>
<evidence type="ECO:0000256" key="5">
    <source>
        <dbReference type="SAM" id="SignalP"/>
    </source>
</evidence>
<name>A0A7C9V8R8_9HYPH</name>
<feature type="domain" description="Translocation and assembly module TamB C-terminal" evidence="6">
    <location>
        <begin position="1181"/>
        <end position="1532"/>
    </location>
</feature>
<dbReference type="GO" id="GO:0005886">
    <property type="term" value="C:plasma membrane"/>
    <property type="evidence" value="ECO:0007669"/>
    <property type="project" value="InterPro"/>
</dbReference>
<reference evidence="7 8" key="1">
    <citation type="submission" date="2020-02" db="EMBL/GenBank/DDBJ databases">
        <title>Genome sequence of the type strain CGMCC 1.15528 of Mesorhizobium zhangyense.</title>
        <authorList>
            <person name="Gao J."/>
            <person name="Sun J."/>
        </authorList>
    </citation>
    <scope>NUCLEOTIDE SEQUENCE [LARGE SCALE GENOMIC DNA]</scope>
    <source>
        <strain evidence="7 8">CGMCC 1.15528</strain>
    </source>
</reference>
<keyword evidence="4" id="KW-0472">Membrane</keyword>
<comment type="subcellular location">
    <subcellularLocation>
        <location evidence="1">Membrane</location>
        <topology evidence="1">Single-pass membrane protein</topology>
    </subcellularLocation>
</comment>
<dbReference type="Pfam" id="PF04357">
    <property type="entry name" value="TamB"/>
    <property type="match status" value="1"/>
</dbReference>
<keyword evidence="2" id="KW-0812">Transmembrane</keyword>
<dbReference type="GO" id="GO:0009306">
    <property type="term" value="P:protein secretion"/>
    <property type="evidence" value="ECO:0007669"/>
    <property type="project" value="InterPro"/>
</dbReference>
<evidence type="ECO:0000313" key="7">
    <source>
        <dbReference type="EMBL" id="NGN43224.1"/>
    </source>
</evidence>
<evidence type="ECO:0000256" key="2">
    <source>
        <dbReference type="ARBA" id="ARBA00022692"/>
    </source>
</evidence>
<dbReference type="Proteomes" id="UP000481252">
    <property type="component" value="Unassembled WGS sequence"/>
</dbReference>
<dbReference type="RefSeq" id="WP_165119579.1">
    <property type="nucleotide sequence ID" value="NZ_JAAKZG010000008.1"/>
</dbReference>
<keyword evidence="3" id="KW-1133">Transmembrane helix</keyword>
<comment type="caution">
    <text evidence="7">The sequence shown here is derived from an EMBL/GenBank/DDBJ whole genome shotgun (WGS) entry which is preliminary data.</text>
</comment>
<dbReference type="EMBL" id="JAAKZG010000008">
    <property type="protein sequence ID" value="NGN43224.1"/>
    <property type="molecule type" value="Genomic_DNA"/>
</dbReference>
<organism evidence="7 8">
    <name type="scientific">Mesorhizobium zhangyense</name>
    <dbReference type="NCBI Taxonomy" id="1776730"/>
    <lineage>
        <taxon>Bacteria</taxon>
        <taxon>Pseudomonadati</taxon>
        <taxon>Pseudomonadota</taxon>
        <taxon>Alphaproteobacteria</taxon>
        <taxon>Hyphomicrobiales</taxon>
        <taxon>Phyllobacteriaceae</taxon>
        <taxon>Mesorhizobium</taxon>
    </lineage>
</organism>
<keyword evidence="8" id="KW-1185">Reference proteome</keyword>
<feature type="chain" id="PRO_5029014727" evidence="5">
    <location>
        <begin position="21"/>
        <end position="1532"/>
    </location>
</feature>
<gene>
    <name evidence="7" type="ORF">G6N74_19315</name>
</gene>
<proteinExistence type="predicted"/>
<evidence type="ECO:0000256" key="1">
    <source>
        <dbReference type="ARBA" id="ARBA00004167"/>
    </source>
</evidence>
<feature type="signal peptide" evidence="5">
    <location>
        <begin position="1"/>
        <end position="20"/>
    </location>
</feature>
<sequence length="1532" mass="157148">MTRIFLAIALFFTALTAAVAQDSEQADRSYLVGLLEDQLSTPNRQIRINNIQGVLSSDAVIGEITIADRQGVWLKITNARIVWTRSALLLGRLSIDRLAADRIDVIRKPLPDEGAPAPEAGSFQIPELPVSVSLGALEVPHVVFGQDLFGLASEMGITGRLQLAGGSLDTALNVTRLDGPGGQLALTTTYANADQILNLDLKLNEPANGIVANLLGVEGRPPMALALLGKGPLSDLDLDLTLDADQQRVLTGKTELRRQSEGLAFTADLEGPIARLISPRFRDFFGANTTLQTSGLVRDAGGVLLENLDLESAALKIKAAAETTADNFLQRLTLDANIDNGTSEKVLLPIPGQNTVQRANVKLAFGDSGSDQWSGAIKVDDLATETFSSKSVEILLSGLAQNLSNPAQRHVTFAANGGVSGIEAKRADVAEALGKEIKLDVGGEWTAGTPVKLAKAQVAANGFALSLAGDIADYVFKGDIGLKANALAPFSSLAGRQLSGAIDLTAKGTVTPIGGGFDLALDGTADGLGIDSPPADNLLQGQTRLTGGVARGETGLVARQFRIFNDQVSMTADGRFATGTADFNFDLALSDLALVSEKASGRLTAKGRANGSDGLIGLTFGAEVPTGALVGKNLKNAVLGFEGTLQNSDLNGQIMGDAFLDGVRIELASAVAVTENEKRLGDLKFTAGGASITGDVTQDKAGLLDGKLKLAAPDVSTAAALLLKEATGAVNADIALSHQDGKQNATVRADVNDLAVDTVKLGKADLNARVADLFNVPIADGSLNASKLSAGGINVTTLQATAQQQGQTTNFKADAALDNGAKVSTGGALTPIEGGYRLALQNADVTQGSLAARLTQPAAIQMRGQTITIDNVALDVGGGRVTARGEIADKLDLAVNIANLPLAIANAIKPDLALAGTVNGTANIGGTRASPDVKFNVQGRSIAAAALRQAGLGSINLDADGTSSANRLNLKAAVTNPEGLRATASGVVPLDKGAMALDIGLESFPLAVLNAAAPGQNLGGNISGSAKVTGQLANPAASFNLRGAGVRAAALDSAGAAPLEISASGNFANKVLTLSSATANGPQGLTVSANGRFPVSGNGLDLSVRGEAPLALANRFLADRGAQAGGTLQVNATVSGSLKQPAIRGMFSTQGAEFVDPESNTRLRSIAVMGTIDGDRVTLRNVSANLAAGGSIGATGTVSLNAAANFPADIRVTLNQARYADGNLVVATVSGALAFTGPLTRDPLLSGTINVERAEITVPESFAGGAAALDVKHIHPSKAVAETLKRARANDGTPTPTGRPSVVRLDISVNAPNRIFVRGRGLDAELGGSLRLTGPVSNIQPVGGFDLIRGRLGILGQRITFDEGSVTLVGDLDPFLNFVARSQGSDITVFITVSGRASDIDVKFSSQPELPQDEVLARLIFNRGISELSAFQIAQLAAAAAELAGGSNNSLIGSLRGATGLDDLDVVTDSEGNAAVRAGRYIQDNIYLGVEAGAEGSTKGTINLDITKDLKARGAVGTGGDSSLGVFYEKDY</sequence>
<evidence type="ECO:0000313" key="8">
    <source>
        <dbReference type="Proteomes" id="UP000481252"/>
    </source>
</evidence>